<dbReference type="GO" id="GO:0006355">
    <property type="term" value="P:regulation of DNA-templated transcription"/>
    <property type="evidence" value="ECO:0007669"/>
    <property type="project" value="InterPro"/>
</dbReference>
<keyword evidence="5" id="KW-0804">Transcription</keyword>
<dbReference type="EMBL" id="AB073151">
    <property type="protein sequence ID" value="BAC22651.1"/>
    <property type="molecule type" value="Genomic_DNA"/>
</dbReference>
<protein>
    <submittedName>
        <fullName evidence="7">Putative transcriptional activator</fullName>
    </submittedName>
</protein>
<dbReference type="AlphaFoldDB" id="Q8GAW1"/>
<dbReference type="Pfam" id="PF01590">
    <property type="entry name" value="GAF"/>
    <property type="match status" value="1"/>
</dbReference>
<dbReference type="PANTHER" id="PTHR32071">
    <property type="entry name" value="TRANSCRIPTIONAL REGULATORY PROTEIN"/>
    <property type="match status" value="1"/>
</dbReference>
<evidence type="ECO:0000256" key="2">
    <source>
        <dbReference type="ARBA" id="ARBA00022840"/>
    </source>
</evidence>
<dbReference type="Gene3D" id="3.30.450.40">
    <property type="match status" value="1"/>
</dbReference>
<dbReference type="Pfam" id="PF25601">
    <property type="entry name" value="AAA_lid_14"/>
    <property type="match status" value="1"/>
</dbReference>
<accession>Q8GAW1</accession>
<dbReference type="Pfam" id="PF00158">
    <property type="entry name" value="Sigma54_activat"/>
    <property type="match status" value="1"/>
</dbReference>
<dbReference type="GO" id="GO:0003677">
    <property type="term" value="F:DNA binding"/>
    <property type="evidence" value="ECO:0007669"/>
    <property type="project" value="UniProtKB-KW"/>
</dbReference>
<reference evidence="7" key="1">
    <citation type="journal article" date="2002" name="Appl. Environ. Microbiol.">
        <title>Cloning and characterization of a gene cluster involved in cyclopentanol metabolism in Comamonas sp. strain NCIMB 9872 and biotransformations effected by Escherichia coli-expressed cyclopentanone 1,2-monooxygenase.</title>
        <authorList>
            <person name="Iwaki H."/>
            <person name="Hasegawa Y."/>
            <person name="Wang S."/>
            <person name="Kayser M.M."/>
            <person name="Lau P.C.K."/>
        </authorList>
    </citation>
    <scope>NUCLEOTIDE SEQUENCE</scope>
    <source>
        <strain evidence="7">NCIMB 9872</strain>
    </source>
</reference>
<dbReference type="InterPro" id="IPR003018">
    <property type="entry name" value="GAF"/>
</dbReference>
<dbReference type="GO" id="GO:0005524">
    <property type="term" value="F:ATP binding"/>
    <property type="evidence" value="ECO:0007669"/>
    <property type="project" value="UniProtKB-KW"/>
</dbReference>
<dbReference type="Gene3D" id="1.10.10.60">
    <property type="entry name" value="Homeodomain-like"/>
    <property type="match status" value="1"/>
</dbReference>
<evidence type="ECO:0000256" key="1">
    <source>
        <dbReference type="ARBA" id="ARBA00022741"/>
    </source>
</evidence>
<proteinExistence type="predicted"/>
<dbReference type="InterPro" id="IPR027417">
    <property type="entry name" value="P-loop_NTPase"/>
</dbReference>
<dbReference type="Gene3D" id="3.40.50.300">
    <property type="entry name" value="P-loop containing nucleotide triphosphate hydrolases"/>
    <property type="match status" value="1"/>
</dbReference>
<keyword evidence="3" id="KW-0805">Transcription regulation</keyword>
<feature type="domain" description="Sigma-54 factor interaction" evidence="6">
    <location>
        <begin position="336"/>
        <end position="566"/>
    </location>
</feature>
<dbReference type="InterPro" id="IPR002078">
    <property type="entry name" value="Sigma_54_int"/>
</dbReference>
<keyword evidence="2" id="KW-0067">ATP-binding</keyword>
<evidence type="ECO:0000256" key="5">
    <source>
        <dbReference type="ARBA" id="ARBA00023163"/>
    </source>
</evidence>
<evidence type="ECO:0000256" key="4">
    <source>
        <dbReference type="ARBA" id="ARBA00023125"/>
    </source>
</evidence>
<evidence type="ECO:0000313" key="7">
    <source>
        <dbReference type="EMBL" id="BAC22651.1"/>
    </source>
</evidence>
<dbReference type="SUPFAM" id="SSF52540">
    <property type="entry name" value="P-loop containing nucleoside triphosphate hydrolases"/>
    <property type="match status" value="1"/>
</dbReference>
<keyword evidence="1" id="KW-0547">Nucleotide-binding</keyword>
<dbReference type="PROSITE" id="PS00675">
    <property type="entry name" value="SIGMA54_INTERACT_1"/>
    <property type="match status" value="1"/>
</dbReference>
<dbReference type="InterPro" id="IPR009057">
    <property type="entry name" value="Homeodomain-like_sf"/>
</dbReference>
<keyword evidence="4" id="KW-0238">DNA-binding</keyword>
<dbReference type="SMART" id="SM00382">
    <property type="entry name" value="AAA"/>
    <property type="match status" value="1"/>
</dbReference>
<dbReference type="FunFam" id="3.40.50.300:FF:000006">
    <property type="entry name" value="DNA-binding transcriptional regulator NtrC"/>
    <property type="match status" value="1"/>
</dbReference>
<dbReference type="CDD" id="cd00009">
    <property type="entry name" value="AAA"/>
    <property type="match status" value="1"/>
</dbReference>
<evidence type="ECO:0000259" key="6">
    <source>
        <dbReference type="PROSITE" id="PS50045"/>
    </source>
</evidence>
<dbReference type="Gene3D" id="1.10.8.60">
    <property type="match status" value="1"/>
</dbReference>
<sequence length="657" mass="73192">METAMSASNPYVGYDKDVRGVGNLWERFQAGLVSPEEASSPYYRMLLQEWRRCTALGVDLAMTMARRLSDDEVQERLRASQLMLETYLPLIESLNPFLDGHSSMMMLTDASGCILHMAGTEQALDQAAAHSGIVIGSRWEESQAGNNGMGSVLAKRQPVHVFATEHFCEGLQRWSCSAAPVFDVDGQTIIGTINFTTEEATFKGDALMLPVSLAHSLRGRLALQREQDRNRLLAIFEEESRRSPHEKMLVVDHAGRPISHSQTEAGHAIAARWWAGERGHERVSRSTDITSPVTGENIGKILRFSPLKPQGYERIFQSGLADSTQHTPRMVRFGQFLSCDPETINTLETLERIARADVNVLLHGETGTGKELIARHIHVASRRRDAPYLAINCGAISSELLESTFFGYVRGAFSGADPKGRAGYFESVGEGTLFLDEIGELPLAMQAALLRVLEDGSFLRVGSSTPQRASCRIIAATHRNLEELIAQGLFRQDLYYRLKIVQKRLKPIRERTCDIALLAEQFKSALAQKHQIPNVQIHPEAMAVMERYQWPGNAREIRNVMEAALICSDGEITLASLPPEVSENSTYPLQSRVAEANSEMPPVSGNDYERQLIVGLLRKYRKVNHVARALGLARSTLYRKFADLGIDQREYVNDLSD</sequence>
<evidence type="ECO:0000256" key="3">
    <source>
        <dbReference type="ARBA" id="ARBA00023015"/>
    </source>
</evidence>
<dbReference type="InterPro" id="IPR003593">
    <property type="entry name" value="AAA+_ATPase"/>
</dbReference>
<dbReference type="PROSITE" id="PS50045">
    <property type="entry name" value="SIGMA54_INTERACT_4"/>
    <property type="match status" value="1"/>
</dbReference>
<name>Q8GAW1_COMS9</name>
<dbReference type="InterPro" id="IPR025662">
    <property type="entry name" value="Sigma_54_int_dom_ATP-bd_1"/>
</dbReference>
<dbReference type="SUPFAM" id="SSF46689">
    <property type="entry name" value="Homeodomain-like"/>
    <property type="match status" value="1"/>
</dbReference>
<dbReference type="InterPro" id="IPR058031">
    <property type="entry name" value="AAA_lid_NorR"/>
</dbReference>
<dbReference type="InterPro" id="IPR029016">
    <property type="entry name" value="GAF-like_dom_sf"/>
</dbReference>
<gene>
    <name evidence="7" type="primary">cpnR</name>
</gene>
<organism evidence="7">
    <name type="scientific">Comamonas sp. (strain NCIMB 9872)</name>
    <dbReference type="NCBI Taxonomy" id="213664"/>
    <lineage>
        <taxon>Bacteria</taxon>
        <taxon>Pseudomonadati</taxon>
        <taxon>Pseudomonadota</taxon>
        <taxon>Betaproteobacteria</taxon>
        <taxon>Burkholderiales</taxon>
        <taxon>Comamonadaceae</taxon>
        <taxon>Comamonas</taxon>
    </lineage>
</organism>